<dbReference type="STRING" id="741276.A0A2S5B4W8"/>
<gene>
    <name evidence="2" type="ORF">BMF94_5178</name>
</gene>
<dbReference type="Pfam" id="PF09814">
    <property type="entry name" value="HECT_2"/>
    <property type="match status" value="1"/>
</dbReference>
<proteinExistence type="predicted"/>
<feature type="compositionally biased region" description="Basic and acidic residues" evidence="1">
    <location>
        <begin position="481"/>
        <end position="498"/>
    </location>
</feature>
<dbReference type="PANTHER" id="PTHR31531:SF2">
    <property type="entry name" value="E3 UBIQUITIN-PROTEIN LIGASE E3D"/>
    <property type="match status" value="1"/>
</dbReference>
<organism evidence="2 3">
    <name type="scientific">Rhodotorula taiwanensis</name>
    <dbReference type="NCBI Taxonomy" id="741276"/>
    <lineage>
        <taxon>Eukaryota</taxon>
        <taxon>Fungi</taxon>
        <taxon>Dikarya</taxon>
        <taxon>Basidiomycota</taxon>
        <taxon>Pucciniomycotina</taxon>
        <taxon>Microbotryomycetes</taxon>
        <taxon>Sporidiobolales</taxon>
        <taxon>Sporidiobolaceae</taxon>
        <taxon>Rhodotorula</taxon>
    </lineage>
</organism>
<evidence type="ECO:0000313" key="2">
    <source>
        <dbReference type="EMBL" id="POY71817.1"/>
    </source>
</evidence>
<keyword evidence="3" id="KW-1185">Reference proteome</keyword>
<evidence type="ECO:0000256" key="1">
    <source>
        <dbReference type="SAM" id="MobiDB-lite"/>
    </source>
</evidence>
<reference evidence="2 3" key="1">
    <citation type="journal article" date="2018" name="Front. Microbiol.">
        <title>Prospects for Fungal Bioremediation of Acidic Radioactive Waste Sites: Characterization and Genome Sequence of Rhodotorula taiwanensis MD1149.</title>
        <authorList>
            <person name="Tkavc R."/>
            <person name="Matrosova V.Y."/>
            <person name="Grichenko O.E."/>
            <person name="Gostincar C."/>
            <person name="Volpe R.P."/>
            <person name="Klimenkova P."/>
            <person name="Gaidamakova E.K."/>
            <person name="Zhou C.E."/>
            <person name="Stewart B.J."/>
            <person name="Lyman M.G."/>
            <person name="Malfatti S.A."/>
            <person name="Rubinfeld B."/>
            <person name="Courtot M."/>
            <person name="Singh J."/>
            <person name="Dalgard C.L."/>
            <person name="Hamilton T."/>
            <person name="Frey K.G."/>
            <person name="Gunde-Cimerman N."/>
            <person name="Dugan L."/>
            <person name="Daly M.J."/>
        </authorList>
    </citation>
    <scope>NUCLEOTIDE SEQUENCE [LARGE SCALE GENOMIC DNA]</scope>
    <source>
        <strain evidence="2 3">MD1149</strain>
    </source>
</reference>
<dbReference type="GO" id="GO:0043161">
    <property type="term" value="P:proteasome-mediated ubiquitin-dependent protein catabolic process"/>
    <property type="evidence" value="ECO:0007669"/>
    <property type="project" value="TreeGrafter"/>
</dbReference>
<dbReference type="EMBL" id="PJQD01000072">
    <property type="protein sequence ID" value="POY71817.1"/>
    <property type="molecule type" value="Genomic_DNA"/>
</dbReference>
<comment type="caution">
    <text evidence="2">The sequence shown here is derived from an EMBL/GenBank/DDBJ whole genome shotgun (WGS) entry which is preliminary data.</text>
</comment>
<protein>
    <submittedName>
        <fullName evidence="2">Uncharacterized protein</fullName>
    </submittedName>
</protein>
<dbReference type="GO" id="GO:0006513">
    <property type="term" value="P:protein monoubiquitination"/>
    <property type="evidence" value="ECO:0007669"/>
    <property type="project" value="TreeGrafter"/>
</dbReference>
<feature type="compositionally biased region" description="Polar residues" evidence="1">
    <location>
        <begin position="648"/>
        <end position="659"/>
    </location>
</feature>
<dbReference type="GO" id="GO:0051865">
    <property type="term" value="P:protein autoubiquitination"/>
    <property type="evidence" value="ECO:0007669"/>
    <property type="project" value="TreeGrafter"/>
</dbReference>
<accession>A0A2S5B4W8</accession>
<sequence>MAALQRDRAVYDSVVSGERTPTTFDPAAVPLEPSLLSELAQQRPELARSNEDDDLIDLGREQLFSGEQQRRIAGPKPELPERDEAEALPPRGSQSQTEGAEATTGEQAGLSGSLESASQAFVLALTTIIRDQLLTPDRAVGGNPSVPSLSDVLRLLDAVDTANSSTAGLVGVRSLERTSPLSGPPRPKSRQLATLDEIAARVDDISDAEMLSASDGSLARSLVSLLSCLQRLQELSAESVSPEAATAREGGSTSRPERSPEQTLGETLERGTSALLSTGRRSYGMTRALRQVEQAERDLLWGRVDDLADRVRGLSNQSVSPIVLRPDSAFSNVPVDENASLRGSIDVVSLSDIPPEYSHQLHARQDDPHSPPAYSTEALRRLSTSHDAYEKHRSADPHLLAPRARAVSSAHSEKMRRDLDGVTAAIERLYVVSPQLANQRVEPDRRAQRERQLANLGNAIERLNQGRFEDQRAAPATTQKSDSEAQRAEAGSRRRLEPSPESDVAFERMLDQIDKAAGRTLLDQRVSLNEKRQTTLDDATVRARLEALFHESEAARRDFILRHTGKGRLNGQDAQLRSTASQYTFGASPFGGASASADDTQSGAGIAAAASIGPTTAATSEGREPFGTWKSLKQGFLKRAPGSRRGSQDASTWMGTTSEHALPPSRPRTPRTVLPITEVDWVVEQSGNLGSMVVSFWPRPGMPAGPYRVVTVEADALLVAHSEDRPASRIKLPCKIPPQPAEVVPSGNAFEVRLVLEQGSPTIQRADLELVAPLTTEELGRARPDRFHCSACDLVVADVTQLTRYNALPSEHWAELLDAWMCHQDQKLSDDLIAKGNGIMPRADEGLVANAYLLLPAHTARDTRVETGAQTSRAENGDHLIPLHCSGCHALVGWQVALQTGSEERPIRLLKYATYPTTDKGEMAPLRRSLAAQLTAEMLETGQAHACHRFILEDAEEEQARLLLWFFNPSIRVMFANNDSTTDRLHASRDCSGPALHAVKVFYTSVSGDDDSACSSFQQAKSERMTYPRQVLEQLAETLEASTRVYPEFKRRFGGLDVGFLERL</sequence>
<feature type="region of interest" description="Disordered" evidence="1">
    <location>
        <begin position="637"/>
        <end position="671"/>
    </location>
</feature>
<feature type="compositionally biased region" description="Basic and acidic residues" evidence="1">
    <location>
        <begin position="387"/>
        <end position="396"/>
    </location>
</feature>
<dbReference type="GO" id="GO:0000209">
    <property type="term" value="P:protein polyubiquitination"/>
    <property type="evidence" value="ECO:0007669"/>
    <property type="project" value="TreeGrafter"/>
</dbReference>
<evidence type="ECO:0000313" key="3">
    <source>
        <dbReference type="Proteomes" id="UP000237144"/>
    </source>
</evidence>
<dbReference type="InterPro" id="IPR019193">
    <property type="entry name" value="UBQ-conj_enz_E2-bd_prot"/>
</dbReference>
<dbReference type="GO" id="GO:0005634">
    <property type="term" value="C:nucleus"/>
    <property type="evidence" value="ECO:0007669"/>
    <property type="project" value="TreeGrafter"/>
</dbReference>
<dbReference type="OrthoDB" id="66510at2759"/>
<feature type="region of interest" description="Disordered" evidence="1">
    <location>
        <begin position="237"/>
        <end position="279"/>
    </location>
</feature>
<feature type="region of interest" description="Disordered" evidence="1">
    <location>
        <begin position="462"/>
        <end position="503"/>
    </location>
</feature>
<dbReference type="Proteomes" id="UP000237144">
    <property type="component" value="Unassembled WGS sequence"/>
</dbReference>
<dbReference type="AlphaFoldDB" id="A0A2S5B4W8"/>
<feature type="region of interest" description="Disordered" evidence="1">
    <location>
        <begin position="382"/>
        <end position="416"/>
    </location>
</feature>
<dbReference type="GO" id="GO:0030332">
    <property type="term" value="F:cyclin binding"/>
    <property type="evidence" value="ECO:0007669"/>
    <property type="project" value="TreeGrafter"/>
</dbReference>
<dbReference type="GO" id="GO:0061630">
    <property type="term" value="F:ubiquitin protein ligase activity"/>
    <property type="evidence" value="ECO:0007669"/>
    <property type="project" value="TreeGrafter"/>
</dbReference>
<name>A0A2S5B4W8_9BASI</name>
<feature type="region of interest" description="Disordered" evidence="1">
    <location>
        <begin position="1"/>
        <end position="112"/>
    </location>
</feature>
<dbReference type="PANTHER" id="PTHR31531">
    <property type="entry name" value="E3 UBIQUITIN-PROTEIN LIGASE E3D FAMILY MEMBER"/>
    <property type="match status" value="1"/>
</dbReference>
<dbReference type="GO" id="GO:0000151">
    <property type="term" value="C:ubiquitin ligase complex"/>
    <property type="evidence" value="ECO:0007669"/>
    <property type="project" value="TreeGrafter"/>
</dbReference>
<feature type="compositionally biased region" description="Basic and acidic residues" evidence="1">
    <location>
        <begin position="1"/>
        <end position="10"/>
    </location>
</feature>
<dbReference type="GO" id="GO:0005829">
    <property type="term" value="C:cytosol"/>
    <property type="evidence" value="ECO:0007669"/>
    <property type="project" value="TreeGrafter"/>
</dbReference>
<dbReference type="GO" id="GO:0031624">
    <property type="term" value="F:ubiquitin conjugating enzyme binding"/>
    <property type="evidence" value="ECO:0007669"/>
    <property type="project" value="TreeGrafter"/>
</dbReference>